<evidence type="ECO:0000313" key="2">
    <source>
        <dbReference type="EMBL" id="ANB12170.1"/>
    </source>
</evidence>
<gene>
    <name evidence="2" type="ORF">AWJ20_408</name>
</gene>
<organism evidence="2 3">
    <name type="scientific">Sugiyamaella lignohabitans</name>
    <dbReference type="NCBI Taxonomy" id="796027"/>
    <lineage>
        <taxon>Eukaryota</taxon>
        <taxon>Fungi</taxon>
        <taxon>Dikarya</taxon>
        <taxon>Ascomycota</taxon>
        <taxon>Saccharomycotina</taxon>
        <taxon>Dipodascomycetes</taxon>
        <taxon>Dipodascales</taxon>
        <taxon>Trichomonascaceae</taxon>
        <taxon>Sugiyamaella</taxon>
    </lineage>
</organism>
<evidence type="ECO:0000313" key="3">
    <source>
        <dbReference type="Proteomes" id="UP000189580"/>
    </source>
</evidence>
<sequence length="74" mass="8168">MSEANNNFATTVLPKDDHAEGKQHSQGQPGIHLPKNADDIKEFSQVRNVDAKALNEQIAKAEQEAKDKVNELSK</sequence>
<dbReference type="AlphaFoldDB" id="A0A167CVY6"/>
<feature type="compositionally biased region" description="Basic and acidic residues" evidence="1">
    <location>
        <begin position="14"/>
        <end position="23"/>
    </location>
</feature>
<dbReference type="RefSeq" id="XP_018734647.1">
    <property type="nucleotide sequence ID" value="XM_018881133.1"/>
</dbReference>
<dbReference type="KEGG" id="slb:AWJ20_408"/>
<dbReference type="GeneID" id="30036172"/>
<name>A0A167CVY6_9ASCO</name>
<dbReference type="Proteomes" id="UP000189580">
    <property type="component" value="Chromosome a"/>
</dbReference>
<feature type="compositionally biased region" description="Polar residues" evidence="1">
    <location>
        <begin position="1"/>
        <end position="10"/>
    </location>
</feature>
<dbReference type="EMBL" id="CP014501">
    <property type="protein sequence ID" value="ANB12170.1"/>
    <property type="molecule type" value="Genomic_DNA"/>
</dbReference>
<proteinExistence type="predicted"/>
<feature type="region of interest" description="Disordered" evidence="1">
    <location>
        <begin position="1"/>
        <end position="39"/>
    </location>
</feature>
<reference evidence="2 3" key="1">
    <citation type="submission" date="2016-02" db="EMBL/GenBank/DDBJ databases">
        <title>Complete genome sequence and transcriptome regulation of the pentose utilising yeast Sugiyamaella lignohabitans.</title>
        <authorList>
            <person name="Bellasio M."/>
            <person name="Peymann A."/>
            <person name="Valli M."/>
            <person name="Sipitzky M."/>
            <person name="Graf A."/>
            <person name="Sauer M."/>
            <person name="Marx H."/>
            <person name="Mattanovich D."/>
        </authorList>
    </citation>
    <scope>NUCLEOTIDE SEQUENCE [LARGE SCALE GENOMIC DNA]</scope>
    <source>
        <strain evidence="2 3">CBS 10342</strain>
    </source>
</reference>
<dbReference type="OrthoDB" id="5976022at2759"/>
<evidence type="ECO:0000256" key="1">
    <source>
        <dbReference type="SAM" id="MobiDB-lite"/>
    </source>
</evidence>
<accession>A0A167CVY6</accession>
<keyword evidence="3" id="KW-1185">Reference proteome</keyword>
<protein>
    <submittedName>
        <fullName evidence="2">GTP-binding protein</fullName>
    </submittedName>
</protein>